<feature type="compositionally biased region" description="Polar residues" evidence="7">
    <location>
        <begin position="737"/>
        <end position="746"/>
    </location>
</feature>
<dbReference type="OMA" id="CMGEPHA"/>
<sequence length="811" mass="90571">MNNDMTLLSGHKTSMFNQQQTNQENWSVSPASPETDIMDHLSKTAVANYPRFDSSITEEFASGMEAKDRKTKGSSGVHFVPEDLFKPNQDENSTSTSEIFSMSSPENLSSFCNVKSAVAVARAAATLLESKSSEEESYEESMMLNTGSCTRGSPGMNDDLSDRDSIPDKDDMSKDIKDAVSQVLKGYDWTLVPMPVRMNGSQKAKPHVKRPMNAFMVWAQAARRKLADQYPHLHNAELSKTLGKLWRLLSEPEKKPFVDEAERLRIKHKKDHPDYKYQPRRRKGSKAATGAGESTQGAQNQSPKQPSGKVRKQDSQSSDECQAVQQTLVANPITGKQQVKQQITNQHSPQSVCHSPNNPSPSQQGSMTNIYDVLHREQRNYHESPDATVPCSPPTGPINESSKSHVKLHSRNSSFGSKQQRGASVDLPSDCSTHSMQGVMETNSQDIINKPSFDVAEFEQYMPVTCHQPLTRQHEEAFGYSCMGEPHAKQPRCNFNESSQNMPSPADCPVQHSAMFSPGKQGNPQYRTSSWVEGYDASVMTEPSVSPTASLDQQQFNQPENFTYADATSACSPLHSASVTSQSGDFNTYSMNQASPRAGGDLPVKKEQVSPIQQHFFPHMAPPTRFQCSELHKTTEVVPQPYQAYFDANMQRTPQMDDVIEQRNEAIFRHNAYDHSGSYSNLHGRFETCSAKQQEMALNSPSRCSPDPSRPFEHSAYDANITNPLQRRFSLPLIPQNQQQAGTPNPTYRHFGHSHNQGLAPHYPKPNERQQLYSAPEDFSYPHNSHYNMGQQQQSNWPMVSSSAEVFSPPH</sequence>
<feature type="compositionally biased region" description="Polar residues" evidence="7">
    <location>
        <begin position="785"/>
        <end position="805"/>
    </location>
</feature>
<dbReference type="GO" id="GO:0002009">
    <property type="term" value="P:morphogenesis of an epithelium"/>
    <property type="evidence" value="ECO:0007669"/>
    <property type="project" value="TreeGrafter"/>
</dbReference>
<feature type="compositionally biased region" description="Basic and acidic residues" evidence="7">
    <location>
        <begin position="80"/>
        <end position="89"/>
    </location>
</feature>
<reference evidence="10" key="1">
    <citation type="submission" date="2003-08" db="EMBL/GenBank/DDBJ databases">
        <authorList>
            <person name="Birren B."/>
            <person name="Nusbaum C."/>
            <person name="Abebe A."/>
            <person name="Abouelleil A."/>
            <person name="Adekoya E."/>
            <person name="Ait-zahra M."/>
            <person name="Allen N."/>
            <person name="Allen T."/>
            <person name="An P."/>
            <person name="Anderson M."/>
            <person name="Anderson S."/>
            <person name="Arachchi H."/>
            <person name="Armbruster J."/>
            <person name="Bachantsang P."/>
            <person name="Baldwin J."/>
            <person name="Barry A."/>
            <person name="Bayul T."/>
            <person name="Blitshsteyn B."/>
            <person name="Bloom T."/>
            <person name="Blye J."/>
            <person name="Boguslavskiy L."/>
            <person name="Borowsky M."/>
            <person name="Boukhgalter B."/>
            <person name="Brunache A."/>
            <person name="Butler J."/>
            <person name="Calixte N."/>
            <person name="Calvo S."/>
            <person name="Camarata J."/>
            <person name="Campo K."/>
            <person name="Chang J."/>
            <person name="Cheshatsang Y."/>
            <person name="Citroen M."/>
            <person name="Collymore A."/>
            <person name="Considine T."/>
            <person name="Cook A."/>
            <person name="Cooke P."/>
            <person name="Corum B."/>
            <person name="Cuomo C."/>
            <person name="David R."/>
            <person name="Dawoe T."/>
            <person name="Degray S."/>
            <person name="Dodge S."/>
            <person name="Dooley K."/>
            <person name="Dorje P."/>
            <person name="Dorjee K."/>
            <person name="Dorris L."/>
            <person name="Duffey N."/>
            <person name="Dupes A."/>
            <person name="Elkins T."/>
            <person name="Engels R."/>
            <person name="Erickson J."/>
            <person name="Farina A."/>
            <person name="Faro S."/>
            <person name="Ferreira P."/>
            <person name="Fischer H."/>
            <person name="Fitzgerald M."/>
            <person name="Foley K."/>
            <person name="Gage D."/>
            <person name="Galagan J."/>
            <person name="Gearin G."/>
            <person name="Gnerre S."/>
            <person name="Gnirke A."/>
            <person name="Goyette A."/>
            <person name="Graham J."/>
            <person name="Grandbois E."/>
            <person name="Gyaltsen K."/>
            <person name="Hafez N."/>
            <person name="Hagopian D."/>
            <person name="Hagos B."/>
            <person name="Hall J."/>
            <person name="Hatcher B."/>
            <person name="Heller A."/>
            <person name="Higgins H."/>
            <person name="Honan T."/>
            <person name="Horn A."/>
            <person name="Houde N."/>
            <person name="Hughes L."/>
            <person name="Hulme W."/>
            <person name="Husby E."/>
            <person name="Iliev I."/>
            <person name="Jaffe D."/>
            <person name="Jones C."/>
            <person name="Kamal M."/>
            <person name="Kamat A."/>
            <person name="Kamvysselis M."/>
            <person name="Karlsson E."/>
            <person name="Kells C."/>
            <person name="Kieu A."/>
            <person name="Kisner P."/>
            <person name="Kodira C."/>
            <person name="Kulbokas E."/>
            <person name="Labutti K."/>
            <person name="Lama D."/>
            <person name="Landers T."/>
            <person name="Leger J."/>
            <person name="Levine S."/>
            <person name="Lewis D."/>
            <person name="Lewis T."/>
            <person name="Lindblad-toh K."/>
            <person name="Liu X."/>
            <person name="Lokyitsang T."/>
            <person name="Lokyitsang Y."/>
            <person name="Lucien O."/>
            <person name="Lui A."/>
            <person name="Ma L.J."/>
            <person name="Mabbitt R."/>
            <person name="Macdonald J."/>
            <person name="Maclean C."/>
            <person name="Major J."/>
            <person name="Manning J."/>
            <person name="Marabella R."/>
            <person name="Maru K."/>
            <person name="Matthews C."/>
            <person name="Mauceli E."/>
            <person name="Mccarthy M."/>
            <person name="Mcdonough S."/>
            <person name="Mcghee T."/>
            <person name="Meldrim J."/>
            <person name="Meneus L."/>
            <person name="Mesirov J."/>
            <person name="Mihalev A."/>
            <person name="Mihova T."/>
            <person name="Mikkelsen T."/>
            <person name="Mlenga V."/>
            <person name="Moru K."/>
            <person name="Mozes J."/>
            <person name="Mulrain L."/>
            <person name="Munson G."/>
            <person name="Naylor J."/>
            <person name="Newes C."/>
            <person name="Nguyen C."/>
            <person name="Nguyen N."/>
            <person name="Nguyen T."/>
            <person name="Nicol R."/>
            <person name="Nielsen C."/>
            <person name="Nizzari M."/>
            <person name="Norbu C."/>
            <person name="Norbu N."/>
            <person name="O'donnell P."/>
            <person name="Okoawo O."/>
            <person name="O'leary S."/>
            <person name="Omotosho B."/>
            <person name="O'neill K."/>
            <person name="Osman S."/>
            <person name="Parker S."/>
            <person name="Perrin D."/>
            <person name="Phunkhang P."/>
            <person name="Piqani B."/>
            <person name="Purcell S."/>
            <person name="Rachupka T."/>
            <person name="Ramasamy U."/>
            <person name="Rameau R."/>
            <person name="Ray V."/>
            <person name="Raymond C."/>
            <person name="Retta R."/>
            <person name="Richardson S."/>
            <person name="Rise C."/>
            <person name="Rodriguez J."/>
            <person name="Rogers J."/>
            <person name="Rogov P."/>
            <person name="Rutman M."/>
            <person name="Schupbach R."/>
            <person name="Seaman C."/>
            <person name="Settipalli S."/>
            <person name="Sharpe T."/>
            <person name="Sheridan J."/>
            <person name="Sherpa N."/>
            <person name="Shi J."/>
            <person name="Smirnov S."/>
            <person name="Smith C."/>
            <person name="Sougnez C."/>
            <person name="Spencer B."/>
            <person name="Stalker J."/>
            <person name="Stange-thomann N."/>
            <person name="Stavropoulos S."/>
            <person name="Stetson K."/>
            <person name="Stone C."/>
            <person name="Stone S."/>
            <person name="Stubbs M."/>
            <person name="Talamas J."/>
            <person name="Tchuinga P."/>
            <person name="Tenzing P."/>
            <person name="Tesfaye S."/>
            <person name="Theodore J."/>
            <person name="Thoulutsang Y."/>
            <person name="Topham K."/>
            <person name="Towey S."/>
            <person name="Tsamla T."/>
            <person name="Tsomo N."/>
            <person name="Vallee D."/>
            <person name="Vassiliev H."/>
            <person name="Venkataraman V."/>
            <person name="Vinson J."/>
            <person name="Vo A."/>
            <person name="Wade C."/>
            <person name="Wang S."/>
            <person name="Wangchuk T."/>
            <person name="Wangdi T."/>
            <person name="Whittaker C."/>
            <person name="Wilkinson J."/>
            <person name="Wu Y."/>
            <person name="Wyman D."/>
            <person name="Yadav S."/>
            <person name="Yang S."/>
            <person name="Yang X."/>
            <person name="Yeager S."/>
            <person name="Yee E."/>
            <person name="Young G."/>
            <person name="Zainoun J."/>
            <person name="Zembeck L."/>
            <person name="Zimmer A."/>
            <person name="Zody M."/>
            <person name="Lander E."/>
        </authorList>
    </citation>
    <scope>NUCLEOTIDE SEQUENCE [LARGE SCALE GENOMIC DNA]</scope>
</reference>
<feature type="region of interest" description="Disordered" evidence="7">
    <location>
        <begin position="382"/>
        <end position="429"/>
    </location>
</feature>
<dbReference type="GO" id="GO:0005634">
    <property type="term" value="C:nucleus"/>
    <property type="evidence" value="ECO:0007669"/>
    <property type="project" value="UniProtKB-SubCell"/>
</dbReference>
<dbReference type="FunFam" id="1.10.30.10:FF:000004">
    <property type="entry name" value="Transcription factor SOX-10"/>
    <property type="match status" value="1"/>
</dbReference>
<evidence type="ECO:0000313" key="9">
    <source>
        <dbReference type="Ensembl" id="ENSCSAVP00000014386.1"/>
    </source>
</evidence>
<feature type="domain" description="HMG box" evidence="8">
    <location>
        <begin position="208"/>
        <end position="276"/>
    </location>
</feature>
<dbReference type="GeneTree" id="ENSGT00940000168435"/>
<evidence type="ECO:0000256" key="3">
    <source>
        <dbReference type="ARBA" id="ARBA00023125"/>
    </source>
</evidence>
<keyword evidence="5 6" id="KW-0539">Nucleus</keyword>
<feature type="compositionally biased region" description="Low complexity" evidence="7">
    <location>
        <begin position="355"/>
        <end position="364"/>
    </location>
</feature>
<dbReference type="SMART" id="SM00398">
    <property type="entry name" value="HMG"/>
    <property type="match status" value="1"/>
</dbReference>
<dbReference type="Gene3D" id="1.10.30.10">
    <property type="entry name" value="High mobility group box domain"/>
    <property type="match status" value="1"/>
</dbReference>
<dbReference type="PANTHER" id="PTHR45803">
    <property type="entry name" value="SOX100B"/>
    <property type="match status" value="1"/>
</dbReference>
<evidence type="ECO:0000256" key="2">
    <source>
        <dbReference type="ARBA" id="ARBA00023015"/>
    </source>
</evidence>
<evidence type="ECO:0000256" key="4">
    <source>
        <dbReference type="ARBA" id="ARBA00023163"/>
    </source>
</evidence>
<dbReference type="GO" id="GO:0000981">
    <property type="term" value="F:DNA-binding transcription factor activity, RNA polymerase II-specific"/>
    <property type="evidence" value="ECO:0007669"/>
    <property type="project" value="TreeGrafter"/>
</dbReference>
<dbReference type="PROSITE" id="PS50118">
    <property type="entry name" value="HMG_BOX_2"/>
    <property type="match status" value="1"/>
</dbReference>
<dbReference type="CDD" id="cd22031">
    <property type="entry name" value="HMG-box_SoxE"/>
    <property type="match status" value="1"/>
</dbReference>
<evidence type="ECO:0000256" key="1">
    <source>
        <dbReference type="ARBA" id="ARBA00004123"/>
    </source>
</evidence>
<dbReference type="Pfam" id="PF00505">
    <property type="entry name" value="HMG_box"/>
    <property type="match status" value="1"/>
</dbReference>
<feature type="compositionally biased region" description="Basic and acidic residues" evidence="7">
    <location>
        <begin position="160"/>
        <end position="172"/>
    </location>
</feature>
<feature type="compositionally biased region" description="Polar residues" evidence="7">
    <location>
        <begin position="292"/>
        <end position="305"/>
    </location>
</feature>
<reference evidence="9" key="2">
    <citation type="submission" date="2025-08" db="UniProtKB">
        <authorList>
            <consortium name="Ensembl"/>
        </authorList>
    </citation>
    <scope>IDENTIFICATION</scope>
</reference>
<keyword evidence="4" id="KW-0804">Transcription</keyword>
<dbReference type="eggNOG" id="KOG0527">
    <property type="taxonomic scope" value="Eukaryota"/>
</dbReference>
<evidence type="ECO:0000256" key="7">
    <source>
        <dbReference type="SAM" id="MobiDB-lite"/>
    </source>
</evidence>
<keyword evidence="3 6" id="KW-0238">DNA-binding</keyword>
<accession>H2Z9X1</accession>
<dbReference type="Proteomes" id="UP000007875">
    <property type="component" value="Unassembled WGS sequence"/>
</dbReference>
<dbReference type="PANTHER" id="PTHR45803:SF10">
    <property type="entry name" value="HMG BOX DOMAIN-CONTAINING PROTEIN"/>
    <property type="match status" value="1"/>
</dbReference>
<name>H2Z9X1_CIOSA</name>
<keyword evidence="2" id="KW-0805">Transcription regulation</keyword>
<protein>
    <recommendedName>
        <fullName evidence="8">HMG box domain-containing protein</fullName>
    </recommendedName>
</protein>
<comment type="subcellular location">
    <subcellularLocation>
        <location evidence="1">Nucleus</location>
    </subcellularLocation>
</comment>
<evidence type="ECO:0000259" key="8">
    <source>
        <dbReference type="PROSITE" id="PS50118"/>
    </source>
</evidence>
<feature type="region of interest" description="Disordered" evidence="7">
    <location>
        <begin position="260"/>
        <end position="322"/>
    </location>
</feature>
<dbReference type="InterPro" id="IPR009071">
    <property type="entry name" value="HMG_box_dom"/>
</dbReference>
<feature type="region of interest" description="Disordered" evidence="7">
    <location>
        <begin position="785"/>
        <end position="811"/>
    </location>
</feature>
<dbReference type="InterPro" id="IPR036910">
    <property type="entry name" value="HMG_box_dom_sf"/>
</dbReference>
<dbReference type="GO" id="GO:0000978">
    <property type="term" value="F:RNA polymerase II cis-regulatory region sequence-specific DNA binding"/>
    <property type="evidence" value="ECO:0007669"/>
    <property type="project" value="TreeGrafter"/>
</dbReference>
<feature type="compositionally biased region" description="Polar residues" evidence="7">
    <location>
        <begin position="411"/>
        <end position="422"/>
    </location>
</feature>
<feature type="region of interest" description="Disordered" evidence="7">
    <location>
        <begin position="737"/>
        <end position="768"/>
    </location>
</feature>
<dbReference type="Pfam" id="PF12444">
    <property type="entry name" value="Sox_N"/>
    <property type="match status" value="1"/>
</dbReference>
<evidence type="ECO:0000256" key="6">
    <source>
        <dbReference type="PROSITE-ProRule" id="PRU00267"/>
    </source>
</evidence>
<dbReference type="InterPro" id="IPR022151">
    <property type="entry name" value="Sox_N"/>
</dbReference>
<dbReference type="HOGENOM" id="CLU_018621_0_0_1"/>
<dbReference type="STRING" id="51511.ENSCSAVP00000014386"/>
<dbReference type="InterPro" id="IPR050917">
    <property type="entry name" value="SOX_TF"/>
</dbReference>
<dbReference type="InParanoid" id="H2Z9X1"/>
<evidence type="ECO:0000256" key="5">
    <source>
        <dbReference type="ARBA" id="ARBA00023242"/>
    </source>
</evidence>
<dbReference type="AlphaFoldDB" id="H2Z9X1"/>
<feature type="region of interest" description="Disordered" evidence="7">
    <location>
        <begin position="145"/>
        <end position="172"/>
    </location>
</feature>
<feature type="region of interest" description="Disordered" evidence="7">
    <location>
        <begin position="336"/>
        <end position="366"/>
    </location>
</feature>
<dbReference type="SUPFAM" id="SSF47095">
    <property type="entry name" value="HMG-box"/>
    <property type="match status" value="1"/>
</dbReference>
<feature type="DNA-binding region" description="HMG box" evidence="6">
    <location>
        <begin position="208"/>
        <end position="276"/>
    </location>
</feature>
<proteinExistence type="predicted"/>
<evidence type="ECO:0000313" key="10">
    <source>
        <dbReference type="Proteomes" id="UP000007875"/>
    </source>
</evidence>
<feature type="region of interest" description="Disordered" evidence="7">
    <location>
        <begin position="64"/>
        <end position="99"/>
    </location>
</feature>
<reference evidence="9" key="3">
    <citation type="submission" date="2025-09" db="UniProtKB">
        <authorList>
            <consortium name="Ensembl"/>
        </authorList>
    </citation>
    <scope>IDENTIFICATION</scope>
</reference>
<feature type="compositionally biased region" description="Polar residues" evidence="7">
    <location>
        <begin position="336"/>
        <end position="354"/>
    </location>
</feature>
<organism evidence="9 10">
    <name type="scientific">Ciona savignyi</name>
    <name type="common">Pacific transparent sea squirt</name>
    <dbReference type="NCBI Taxonomy" id="51511"/>
    <lineage>
        <taxon>Eukaryota</taxon>
        <taxon>Metazoa</taxon>
        <taxon>Chordata</taxon>
        <taxon>Tunicata</taxon>
        <taxon>Ascidiacea</taxon>
        <taxon>Phlebobranchia</taxon>
        <taxon>Cionidae</taxon>
        <taxon>Ciona</taxon>
    </lineage>
</organism>
<dbReference type="GO" id="GO:0000122">
    <property type="term" value="P:negative regulation of transcription by RNA polymerase II"/>
    <property type="evidence" value="ECO:0007669"/>
    <property type="project" value="TreeGrafter"/>
</dbReference>
<keyword evidence="10" id="KW-1185">Reference proteome</keyword>
<dbReference type="Ensembl" id="ENSCSAVT00000014551.1">
    <property type="protein sequence ID" value="ENSCSAVP00000014386.1"/>
    <property type="gene ID" value="ENSCSAVG00000008424.1"/>
</dbReference>